<dbReference type="Proteomes" id="UP001148629">
    <property type="component" value="Unassembled WGS sequence"/>
</dbReference>
<comment type="caution">
    <text evidence="1">The sequence shown here is derived from an EMBL/GenBank/DDBJ whole genome shotgun (WGS) entry which is preliminary data.</text>
</comment>
<dbReference type="EMBL" id="JANRMS010000637">
    <property type="protein sequence ID" value="KAJ3536507.1"/>
    <property type="molecule type" value="Genomic_DNA"/>
</dbReference>
<proteinExistence type="predicted"/>
<organism evidence="1 2">
    <name type="scientific">Fusarium decemcellulare</name>
    <dbReference type="NCBI Taxonomy" id="57161"/>
    <lineage>
        <taxon>Eukaryota</taxon>
        <taxon>Fungi</taxon>
        <taxon>Dikarya</taxon>
        <taxon>Ascomycota</taxon>
        <taxon>Pezizomycotina</taxon>
        <taxon>Sordariomycetes</taxon>
        <taxon>Hypocreomycetidae</taxon>
        <taxon>Hypocreales</taxon>
        <taxon>Nectriaceae</taxon>
        <taxon>Fusarium</taxon>
        <taxon>Fusarium decemcellulare species complex</taxon>
    </lineage>
</organism>
<protein>
    <submittedName>
        <fullName evidence="1">Uncharacterized protein</fullName>
    </submittedName>
</protein>
<accession>A0ACC1SCH0</accession>
<reference evidence="1" key="1">
    <citation type="submission" date="2022-08" db="EMBL/GenBank/DDBJ databases">
        <title>Genome Sequence of Fusarium decemcellulare.</title>
        <authorList>
            <person name="Buettner E."/>
        </authorList>
    </citation>
    <scope>NUCLEOTIDE SEQUENCE</scope>
    <source>
        <strain evidence="1">Babe19</strain>
    </source>
</reference>
<sequence>MKEAKWVAVGGVVCLAIDGGLFSIMRPGINLAAWFFPSLLVGGGIGSLGVIIPVVSTLCTPNRYIATAVALGTSVRGLDGAVGVVIFTQIFSSKLTKILPETVTAAVVAAGLPLPSVPGLIKASAAHDEELLRQIPGVTREDSVKSATTNLPEEQVSGDDGQAAVDSNVSLAEPKNDKDDGEQSGSDDKLEEAAEQISELHRLLQETANDADGSIELGDKLEKWKDPKDPNRLGDLVNTPLEDSETTPLHIATERGFLDMTRRLLEAGANVNAQDDEGRQPIHIACSSGNDDLLILLLKHPDYTPKADDDEQYPLHTACYGANLVEPGTFRLFLQSDISHINKTTKGVNWTPLNMATYWGKEQAVDILLGEKPKLGIPDNDGWTPLIAAAKEGHYGILNKLISHLKTEPKKAAAEDEDVDENAIDKQDNQKTTALMELCKDAASSEEALKCLKNILKLHPAIDVVDNQEQTALHHIMLSAAAIKTPKGVMEEVLNEIIDSTVEKDLLKKDSRGETAFDVVFEEDGLVEGLRPFFLRMVDRLRGKEPKELLPWLTLRVERHTFANELLSKMSINTQIEQGRQLKPRDLGEWAIHSQLPGCLLTYVMAIGQNGRENEHGKFKEARERWKKTIRDLKGKQPNRGEKKKKKDDQPIQSDDKNKDKGISILQDMEDIVDFFFVEKAPTSKESRKVSMPTSKMEESLAQFYAAVIQMSQGDDELIRFTKFRTVQDVIYGTENLATVGETIRRFEKMRSGSHGGIESTNRDDTKPRKEFTWIHLPSTNMVWMNDILRKVLKRSECGDDNFEELASFLRASWVEIPDRTSPSRFMRPRFVKSKLARVRGKEAETEKAENFTPIQEDRDDREGAVEGNRPEDRPDGYEEERDERDEDDRFERDEGRTSEPTTTKVAKTKNFDGSALYMPYLSFSTYRTQDKEGHNDSASGRFKNQDKGESRSSRRRERRRALFRAYEGERFHASSTLDEYYYHFAKDDESAMDQDSRNEDQVVTKYLRTQGLEDDTAWPLLRVNQLWAWTIGEEWLITASSCASSDEKSKFVMDILTHLRKRTKDGNHWPGPASPADLRNVIAEYCIGVYERKYELCELLSVQDNKDHQISIARGNQGDVGGGGTQEPRKCAVENPERSIRQIFSDSINTIGRGEADLFNKFCNGSPQDKAQEKMQEKEREQSQEKEQQLTELKEATEKAAKLLFKIKDVRDELNILKTIARSQQKVQFGMAGKKLKPTCHTCHNLDNDLTAQYILGDLNELDKAAAQTQEALHTTITLQDSQIANLQAEESVEQSRLANIQANESAKQSKLAYNQAEESKNLGELAADQGRIVLVFTLATVLFAPLSFFSSLFALDVETFLEAPAWAVAVIFTAPLPLLGLAGAYAFWPKNAFFNAVAKLFNRKNGYYEAGLAFP</sequence>
<evidence type="ECO:0000313" key="2">
    <source>
        <dbReference type="Proteomes" id="UP001148629"/>
    </source>
</evidence>
<evidence type="ECO:0000313" key="1">
    <source>
        <dbReference type="EMBL" id="KAJ3536507.1"/>
    </source>
</evidence>
<gene>
    <name evidence="1" type="ORF">NM208_g6683</name>
</gene>
<name>A0ACC1SCH0_9HYPO</name>
<keyword evidence="2" id="KW-1185">Reference proteome</keyword>